<keyword evidence="1" id="KW-0732">Signal</keyword>
<name>A0A2M4DB82_ANODA</name>
<evidence type="ECO:0000313" key="2">
    <source>
        <dbReference type="EMBL" id="MBW74348.1"/>
    </source>
</evidence>
<protein>
    <submittedName>
        <fullName evidence="2">Putative secreted protein</fullName>
    </submittedName>
</protein>
<reference evidence="2" key="1">
    <citation type="submission" date="2018-01" db="EMBL/GenBank/DDBJ databases">
        <title>An insight into the sialome of Amazonian anophelines.</title>
        <authorList>
            <person name="Ribeiro J.M."/>
            <person name="Scarpassa V."/>
            <person name="Calvo E."/>
        </authorList>
    </citation>
    <scope>NUCLEOTIDE SEQUENCE</scope>
</reference>
<dbReference type="EMBL" id="GGFL01010170">
    <property type="protein sequence ID" value="MBW74348.1"/>
    <property type="molecule type" value="Transcribed_RNA"/>
</dbReference>
<dbReference type="AlphaFoldDB" id="A0A2M4DB82"/>
<feature type="signal peptide" evidence="1">
    <location>
        <begin position="1"/>
        <end position="26"/>
    </location>
</feature>
<evidence type="ECO:0000256" key="1">
    <source>
        <dbReference type="SAM" id="SignalP"/>
    </source>
</evidence>
<proteinExistence type="predicted"/>
<feature type="chain" id="PRO_5014746924" evidence="1">
    <location>
        <begin position="27"/>
        <end position="69"/>
    </location>
</feature>
<sequence>MKHGAWFQWFQSIFNVHFLILQTAYPRTIASHAFAPVSRPTFPRPLVQFQSHPQQLPTFHPCVHNSQAR</sequence>
<organism evidence="2">
    <name type="scientific">Anopheles darlingi</name>
    <name type="common">Mosquito</name>
    <dbReference type="NCBI Taxonomy" id="43151"/>
    <lineage>
        <taxon>Eukaryota</taxon>
        <taxon>Metazoa</taxon>
        <taxon>Ecdysozoa</taxon>
        <taxon>Arthropoda</taxon>
        <taxon>Hexapoda</taxon>
        <taxon>Insecta</taxon>
        <taxon>Pterygota</taxon>
        <taxon>Neoptera</taxon>
        <taxon>Endopterygota</taxon>
        <taxon>Diptera</taxon>
        <taxon>Nematocera</taxon>
        <taxon>Culicoidea</taxon>
        <taxon>Culicidae</taxon>
        <taxon>Anophelinae</taxon>
        <taxon>Anopheles</taxon>
    </lineage>
</organism>
<accession>A0A2M4DB82</accession>